<organism evidence="2 3">
    <name type="scientific">Aphis glycines</name>
    <name type="common">Soybean aphid</name>
    <dbReference type="NCBI Taxonomy" id="307491"/>
    <lineage>
        <taxon>Eukaryota</taxon>
        <taxon>Metazoa</taxon>
        <taxon>Ecdysozoa</taxon>
        <taxon>Arthropoda</taxon>
        <taxon>Hexapoda</taxon>
        <taxon>Insecta</taxon>
        <taxon>Pterygota</taxon>
        <taxon>Neoptera</taxon>
        <taxon>Paraneoptera</taxon>
        <taxon>Hemiptera</taxon>
        <taxon>Sternorrhyncha</taxon>
        <taxon>Aphidomorpha</taxon>
        <taxon>Aphidoidea</taxon>
        <taxon>Aphididae</taxon>
        <taxon>Aphidini</taxon>
        <taxon>Aphis</taxon>
        <taxon>Aphis</taxon>
    </lineage>
</organism>
<reference evidence="2 3" key="1">
    <citation type="submission" date="2019-08" db="EMBL/GenBank/DDBJ databases">
        <title>The genome of the soybean aphid Biotype 1, its phylome, world population structure and adaptation to the North American continent.</title>
        <authorList>
            <person name="Giordano R."/>
            <person name="Donthu R.K."/>
            <person name="Hernandez A.G."/>
            <person name="Wright C.L."/>
            <person name="Zimin A.V."/>
        </authorList>
    </citation>
    <scope>NUCLEOTIDE SEQUENCE [LARGE SCALE GENOMIC DNA]</scope>
    <source>
        <tissue evidence="2">Whole aphids</tissue>
    </source>
</reference>
<dbReference type="OrthoDB" id="6615959at2759"/>
<evidence type="ECO:0000313" key="2">
    <source>
        <dbReference type="EMBL" id="KAE9542477.1"/>
    </source>
</evidence>
<dbReference type="InterPro" id="IPR008906">
    <property type="entry name" value="HATC_C_dom"/>
</dbReference>
<dbReference type="PANTHER" id="PTHR45749:SF23">
    <property type="entry name" value="ZINC FINGER MYM-TYPE PROTEIN 1-LIKE"/>
    <property type="match status" value="1"/>
</dbReference>
<dbReference type="SMART" id="SM00597">
    <property type="entry name" value="ZnF_TTF"/>
    <property type="match status" value="1"/>
</dbReference>
<comment type="caution">
    <text evidence="2">The sequence shown here is derived from an EMBL/GenBank/DDBJ whole genome shotgun (WGS) entry which is preliminary data.</text>
</comment>
<evidence type="ECO:0000259" key="1">
    <source>
        <dbReference type="SMART" id="SM00597"/>
    </source>
</evidence>
<name>A0A6G0U0I2_APHGL</name>
<dbReference type="Pfam" id="PF05699">
    <property type="entry name" value="Dimer_Tnp_hAT"/>
    <property type="match status" value="1"/>
</dbReference>
<gene>
    <name evidence="2" type="ORF">AGLY_003338</name>
</gene>
<dbReference type="Proteomes" id="UP000475862">
    <property type="component" value="Unassembled WGS sequence"/>
</dbReference>
<proteinExistence type="predicted"/>
<dbReference type="AlphaFoldDB" id="A0A6G0U0I2"/>
<keyword evidence="3" id="KW-1185">Reference proteome</keyword>
<dbReference type="GO" id="GO:0046983">
    <property type="term" value="F:protein dimerization activity"/>
    <property type="evidence" value="ECO:0007669"/>
    <property type="project" value="InterPro"/>
</dbReference>
<protein>
    <recommendedName>
        <fullName evidence="1">TTF-type domain-containing protein</fullName>
    </recommendedName>
</protein>
<dbReference type="EMBL" id="VYZN01000010">
    <property type="protein sequence ID" value="KAE9542477.1"/>
    <property type="molecule type" value="Genomic_DNA"/>
</dbReference>
<dbReference type="PANTHER" id="PTHR45749">
    <property type="match status" value="1"/>
</dbReference>
<accession>A0A6G0U0I2</accession>
<dbReference type="InterPro" id="IPR006580">
    <property type="entry name" value="Znf_TTF"/>
</dbReference>
<feature type="domain" description="TTF-type" evidence="1">
    <location>
        <begin position="143"/>
        <end position="228"/>
    </location>
</feature>
<sequence>MSDGRLRLSGYKYKKNAEEKKNQLNNLVQKIPKIDSFFKPTNILNEVENYETTQKMLASCSNSGTSTTDITYIQNVKSSESCSNNTTEKDDVPIVDLISEDSAEWVINDLTIDRLLIKEIKQNIDYDLLSTKLEFGNKTRYLKKSVFYRKLLNGEQQLRKFLIYSRSKNALFCIPCRMFGGSTKLATEGLMDWRNVIKIVKQHEVSKEHTNCQIVFLRRSNNIGRIDSDLYIQINNEIDYWKNVLKRVIAVIKKLGSRGLPFRGSVEKFGSQNNANKLQEFYNDDLEKSFACECVHFRAYLQSLNKNIDGVIELSIHVRGNNLDTVFPNVDIALRMLLCMAITNCSAERSFSTLKRVKNYLRASMEGNKLNSLSLLAIETELVNKMDFDAIIDDFATQKSRRKAMSTRH</sequence>
<evidence type="ECO:0000313" key="3">
    <source>
        <dbReference type="Proteomes" id="UP000475862"/>
    </source>
</evidence>